<dbReference type="SUPFAM" id="SSF49265">
    <property type="entry name" value="Fibronectin type III"/>
    <property type="match status" value="1"/>
</dbReference>
<evidence type="ECO:0000313" key="3">
    <source>
        <dbReference type="EMBL" id="SFH80143.1"/>
    </source>
</evidence>
<dbReference type="PANTHER" id="PTHR22625:SF70">
    <property type="entry name" value="PLEXIN A, ISOFORM A"/>
    <property type="match status" value="1"/>
</dbReference>
<feature type="coiled-coil region" evidence="1">
    <location>
        <begin position="1979"/>
        <end position="2006"/>
    </location>
</feature>
<dbReference type="Proteomes" id="UP000199287">
    <property type="component" value="Unassembled WGS sequence"/>
</dbReference>
<keyword evidence="1" id="KW-0175">Coiled coil</keyword>
<dbReference type="InterPro" id="IPR013783">
    <property type="entry name" value="Ig-like_fold"/>
</dbReference>
<dbReference type="SMART" id="SM00060">
    <property type="entry name" value="FN3"/>
    <property type="match status" value="1"/>
</dbReference>
<keyword evidence="4" id="KW-1185">Reference proteome</keyword>
<organism evidence="3 4">
    <name type="scientific">Tindallia magadiensis</name>
    <dbReference type="NCBI Taxonomy" id="69895"/>
    <lineage>
        <taxon>Bacteria</taxon>
        <taxon>Bacillati</taxon>
        <taxon>Bacillota</taxon>
        <taxon>Clostridia</taxon>
        <taxon>Peptostreptococcales</taxon>
        <taxon>Tindalliaceae</taxon>
        <taxon>Tindallia</taxon>
    </lineage>
</organism>
<dbReference type="PROSITE" id="PS50853">
    <property type="entry name" value="FN3"/>
    <property type="match status" value="1"/>
</dbReference>
<accession>A0A1I3D0A7</accession>
<dbReference type="CDD" id="cd00102">
    <property type="entry name" value="IPT"/>
    <property type="match status" value="2"/>
</dbReference>
<dbReference type="SMART" id="SM00429">
    <property type="entry name" value="IPT"/>
    <property type="match status" value="5"/>
</dbReference>
<sequence length="2195" mass="244072">MIPIKTMINRRTSLKTARTAKTVTPRRVVAWLLLVVFFVSAMPIAPNQGFGMLTAWASGLERPTVTIRTELTDFEQTGKNISVNEPESVGSINRSLEVEDTSEGVYTIPAGDLSYGLGATTQGILPEDFRNIESVTLIFYQELPDGTLERKIEIYENIRESMPRITNIIKPIVSDNEMIVVNGSDTEIQNLANPDFIVEVGSTRADVITNSDPDGGDLSNTQVGLVPQAGNFDGGVNDIIVQRETEKNGTSNSLRNVDTYRRAVTIITDLELDGIEMFPTMGRVGSQVEFTRGNMSPNGYDVYFVENLTNINLFNEESKAKPVSPPVEVDDQWVYTVEVPNVRAGRDYFVVLTPPGRLDTRYVMDSQFRVIEIEDSPTLEGFDPTSAPTRRPTEVELWGSYWTRLAVPGLEDYVLEGDEDFDPATAIRFEIGGELYDHIPEGESVETLVIKYEGSGDFRFSDDGDDYPINSVKRRFRVYMGQDLSIHEFTHKSSSASFEDGQAADNTLKVRTRDFSDDQAGPVPVEMEVETIIRIADVDSPGGERVLSLRENLTAPGDFTYIPSTEQPDITDIVPTIFPLQTEPTGGVGHINDRIGPLQVVIRGENFLVTRYEDADGQDRIAQPRIELGSTIIDPSLGPGEVDGNRYGPTKFEVLQGGTLVDGKGANQVGDTIVMILETGTSGFPVTNTTTRDVRISNPRRESDEYAAFRRFEDMVDFIYVDPNQYPRITNVLPDLVAMEGGVPVRIDGSQLRSDARLYIDGEEVTTITDRSLEHIEFTAPPGKRPGETQLQVINPEGGIATHPFTYTETDTNPALTKVTPDRGTENTLLTLTGSDFFRPDPTIVVNDIDDIDAFIMNRLIGSRVEIGGRDINRYHRDGTRITLTEYHAPSRIVEEPVFVYQEETDRWRTGDGFDSVIFIKDPVNPDAPVHFFRLVRNRQNQYYLEDGAANSWRIRYNKEEEQFEGVEEGGNVVIQQLENGVLEIDGMTLRAYTPYAVEMMGGYDRITGNRVQVLSNNEIHARVPNMMGADWSGPGTYDVSVVNPDTQKATLQNAFTYLGEPKNIPALRDIVPELGPDSGGNLVTLKLDETVTDASFTEGIRIFIGSQEVPRANINLSVDSREIVLTVPPYAGNLQQEGQREITLPLTLLNSDGGTFSVDYDNPITVERTQRDADGNEQTIQKELLGYTYVVPTSNPEIERIVPTAGSAAGGYTVEIFGVDFRDFRRIRDEDGNLIETITANPNITRPSRYDSEFDVLLDDLYPRVFFGTEEAELIEFDGEFLRVIVSPNEGTVPVYIVNNDAGISNTVNFTFESSNPSISSVNPPRGDRRGGTSVEIRGQALKEGLVTLLTGEYEENSPLVSVREEDIRLTRVRVGNRTNADLPREHENSGVIQVNRTRVTLEDGMRFDYNSGEGGVLNVQITDQGNTYRHEYLGFGAGEEVFINTRDLTREEDGETIRYPYEELIRLEIRNRRLVVEGGYAPEVIHRNEGHIVATMPSYFTTGNVRLSVINPDGGTANSDFEYITPDSDPVITNILREGREPVRETREGYGEVMLQKVSQRGGNIIRVVGTDFREDATIRVGDILTIGPDHPNRLEDELPNQLVFELPELPENTINNLYRIVVTNFDGGSANSEEAMYQGEEAIAIYLEVTRGESNPRLDTVTPNKGPVTGGTRLTIRGNDFRQEMDGYSDPIGVLFGEARVDEDSGDVEYVDYRQLEVVAPESPRYGNVRVRVENPDGELSLPPGDFQYISQPNIDTVDPPRIFANDMDTEITLTGEMFMNGAQVILGGRLVPINEVTDEMEVHGEGIRGVDDEGRNREFAVVGGVAANSVNVESENVMRVQFPETLDLEHDDLIILNPDGGLSDPDDAPDFDYDIPVPDAPLVVEAVPGSEGSIHLIWSKSDPGVLNAAASYEVYGKRSVEREYTFIAEANDADYLIRNLEPDTRYDFRVRALNEYGSAIESGETSARTLHPDEDPKLEEKLEELDRQREELETQGREEIINGTVVRTIGSREIPEGTAPYRIDFSGAEHSRYNDFIVAFPVQSLASMNREVVITDGKASLTIAPNTLYTRDVSNLSAEESRDGVARIHFTRLEGNEANALNSAIDRTQSRASNPYHIDFSLKAGRTEKNLPRILGSGQISIDLDTGRYPESNPGNTGISTYHPSAHSFQRDNGRTTTIREAGKYMLLRNR</sequence>
<proteinExistence type="predicted"/>
<dbReference type="GO" id="GO:0017154">
    <property type="term" value="F:semaphorin receptor activity"/>
    <property type="evidence" value="ECO:0007669"/>
    <property type="project" value="InterPro"/>
</dbReference>
<evidence type="ECO:0000313" key="4">
    <source>
        <dbReference type="Proteomes" id="UP000199287"/>
    </source>
</evidence>
<gene>
    <name evidence="3" type="ORF">SAMN05192551_10395</name>
</gene>
<dbReference type="STRING" id="69895.SAMN05192551_10395"/>
<evidence type="ECO:0000256" key="1">
    <source>
        <dbReference type="SAM" id="Coils"/>
    </source>
</evidence>
<dbReference type="CDD" id="cd00063">
    <property type="entry name" value="FN3"/>
    <property type="match status" value="1"/>
</dbReference>
<protein>
    <submittedName>
        <fullName evidence="3">IPT/TIG domain-containing protein</fullName>
    </submittedName>
</protein>
<name>A0A1I3D0A7_9FIRM</name>
<dbReference type="InterPro" id="IPR036116">
    <property type="entry name" value="FN3_sf"/>
</dbReference>
<reference evidence="4" key="1">
    <citation type="submission" date="2016-10" db="EMBL/GenBank/DDBJ databases">
        <authorList>
            <person name="Varghese N."/>
            <person name="Submissions S."/>
        </authorList>
    </citation>
    <scope>NUCLEOTIDE SEQUENCE [LARGE SCALE GENOMIC DNA]</scope>
    <source>
        <strain evidence="4">Z-7934</strain>
    </source>
</reference>
<dbReference type="InterPro" id="IPR003961">
    <property type="entry name" value="FN3_dom"/>
</dbReference>
<dbReference type="Gene3D" id="2.60.40.10">
    <property type="entry name" value="Immunoglobulins"/>
    <property type="match status" value="5"/>
</dbReference>
<evidence type="ECO:0000259" key="2">
    <source>
        <dbReference type="PROSITE" id="PS50853"/>
    </source>
</evidence>
<dbReference type="InterPro" id="IPR002909">
    <property type="entry name" value="IPT_dom"/>
</dbReference>
<feature type="domain" description="Fibronectin type-III" evidence="2">
    <location>
        <begin position="1884"/>
        <end position="1976"/>
    </location>
</feature>
<dbReference type="RefSeq" id="WP_177208818.1">
    <property type="nucleotide sequence ID" value="NZ_FOQA01000003.1"/>
</dbReference>
<dbReference type="Pfam" id="PF01833">
    <property type="entry name" value="TIG"/>
    <property type="match status" value="3"/>
</dbReference>
<dbReference type="SUPFAM" id="SSF81296">
    <property type="entry name" value="E set domains"/>
    <property type="match status" value="3"/>
</dbReference>
<dbReference type="EMBL" id="FOQA01000003">
    <property type="protein sequence ID" value="SFH80143.1"/>
    <property type="molecule type" value="Genomic_DNA"/>
</dbReference>
<dbReference type="PANTHER" id="PTHR22625">
    <property type="entry name" value="PLEXIN"/>
    <property type="match status" value="1"/>
</dbReference>
<dbReference type="InterPro" id="IPR014756">
    <property type="entry name" value="Ig_E-set"/>
</dbReference>
<dbReference type="InterPro" id="IPR031148">
    <property type="entry name" value="Plexin"/>
</dbReference>